<dbReference type="EMBL" id="AP008230">
    <property type="protein sequence ID" value="BAE84557.1"/>
    <property type="molecule type" value="Genomic_DNA"/>
</dbReference>
<dbReference type="AlphaFoldDB" id="Q24TT5"/>
<protein>
    <submittedName>
        <fullName evidence="1">Uncharacterized protein</fullName>
    </submittedName>
</protein>
<dbReference type="Proteomes" id="UP000001946">
    <property type="component" value="Chromosome"/>
</dbReference>
<gene>
    <name evidence="1" type="ordered locus">DSY2768</name>
</gene>
<accession>Q24TT5</accession>
<sequence>MPMLMVFIEFQSLIGKLTTRRCIDLHKEEFALFQSLIGKLTTCGRIGELCWNEKFQSLIGKLTTDNAVLQELAVAFQSLIGKLTTHPRHQARRLLQRFNPS</sequence>
<reference evidence="1 2" key="1">
    <citation type="journal article" date="2006" name="J. Bacteriol.">
        <title>Complete genome sequence of the dehalorespiring bacterium Desulfitobacterium hafniense Y51 and comparison with Dehalococcoides ethenogenes 195.</title>
        <authorList>
            <person name="Nonaka H."/>
            <person name="Keresztes G."/>
            <person name="Shinoda Y."/>
            <person name="Ikenaga Y."/>
            <person name="Abe M."/>
            <person name="Naito K."/>
            <person name="Inatomi K."/>
            <person name="Furukawa K."/>
            <person name="Inui M."/>
            <person name="Yukawa H."/>
        </authorList>
    </citation>
    <scope>NUCLEOTIDE SEQUENCE [LARGE SCALE GENOMIC DNA]</scope>
    <source>
        <strain evidence="1 2">Y51</strain>
    </source>
</reference>
<evidence type="ECO:0000313" key="1">
    <source>
        <dbReference type="EMBL" id="BAE84557.1"/>
    </source>
</evidence>
<keyword evidence="2" id="KW-1185">Reference proteome</keyword>
<dbReference type="HOGENOM" id="CLU_167561_0_0_9"/>
<evidence type="ECO:0000313" key="2">
    <source>
        <dbReference type="Proteomes" id="UP000001946"/>
    </source>
</evidence>
<organism evidence="1 2">
    <name type="scientific">Desulfitobacterium hafniense (strain Y51)</name>
    <dbReference type="NCBI Taxonomy" id="138119"/>
    <lineage>
        <taxon>Bacteria</taxon>
        <taxon>Bacillati</taxon>
        <taxon>Bacillota</taxon>
        <taxon>Clostridia</taxon>
        <taxon>Eubacteriales</taxon>
        <taxon>Desulfitobacteriaceae</taxon>
        <taxon>Desulfitobacterium</taxon>
    </lineage>
</organism>
<dbReference type="KEGG" id="dsy:DSY2768"/>
<proteinExistence type="predicted"/>
<name>Q24TT5_DESHY</name>